<keyword evidence="1" id="KW-0812">Transmembrane</keyword>
<evidence type="ECO:0000313" key="3">
    <source>
        <dbReference type="Proteomes" id="UP000239735"/>
    </source>
</evidence>
<feature type="transmembrane region" description="Helical" evidence="1">
    <location>
        <begin position="41"/>
        <end position="60"/>
    </location>
</feature>
<reference evidence="3" key="1">
    <citation type="submission" date="2018-02" db="EMBL/GenBank/DDBJ databases">
        <authorList>
            <person name="Hausmann B."/>
        </authorList>
    </citation>
    <scope>NUCLEOTIDE SEQUENCE [LARGE SCALE GENOMIC DNA]</scope>
    <source>
        <strain evidence="3">Peat soil MAG SbA5</strain>
    </source>
</reference>
<dbReference type="Proteomes" id="UP000239735">
    <property type="component" value="Unassembled WGS sequence"/>
</dbReference>
<gene>
    <name evidence="2" type="ORF">SBA5_450019</name>
</gene>
<dbReference type="AlphaFoldDB" id="A0A2N9LM89"/>
<feature type="transmembrane region" description="Helical" evidence="1">
    <location>
        <begin position="72"/>
        <end position="92"/>
    </location>
</feature>
<keyword evidence="1" id="KW-0472">Membrane</keyword>
<accession>A0A2N9LM89</accession>
<evidence type="ECO:0000313" key="2">
    <source>
        <dbReference type="EMBL" id="SPE24356.1"/>
    </source>
</evidence>
<name>A0A2N9LM89_9BACT</name>
<feature type="transmembrane region" description="Helical" evidence="1">
    <location>
        <begin position="6"/>
        <end position="29"/>
    </location>
</feature>
<organism evidence="2 3">
    <name type="scientific">Candidatus Sulfuritelmatomonas gaucii</name>
    <dbReference type="NCBI Taxonomy" id="2043161"/>
    <lineage>
        <taxon>Bacteria</taxon>
        <taxon>Pseudomonadati</taxon>
        <taxon>Acidobacteriota</taxon>
        <taxon>Terriglobia</taxon>
        <taxon>Terriglobales</taxon>
        <taxon>Acidobacteriaceae</taxon>
        <taxon>Candidatus Sulfuritelmatomonas</taxon>
    </lineage>
</organism>
<protein>
    <submittedName>
        <fullName evidence="2">Uncharacterized protein</fullName>
    </submittedName>
</protein>
<proteinExistence type="predicted"/>
<keyword evidence="1" id="KW-1133">Transmembrane helix</keyword>
<evidence type="ECO:0000256" key="1">
    <source>
        <dbReference type="SAM" id="Phobius"/>
    </source>
</evidence>
<dbReference type="EMBL" id="OKRB01000103">
    <property type="protein sequence ID" value="SPE24356.1"/>
    <property type="molecule type" value="Genomic_DNA"/>
</dbReference>
<sequence length="104" mass="11432">MPITLALWFCIPIGALYYFAARSLLRFFLGRYEQKERNAARLFGAFGALSIPLIYCFGLVGNSISGKFGHAIAGGLFGIVALALVSPLLMTLMEGKWKKFGKDH</sequence>